<protein>
    <submittedName>
        <fullName evidence="2">Uncharacterized protein</fullName>
    </submittedName>
</protein>
<organism evidence="2">
    <name type="scientific">uncultured Caudovirales phage</name>
    <dbReference type="NCBI Taxonomy" id="2100421"/>
    <lineage>
        <taxon>Viruses</taxon>
        <taxon>Duplodnaviria</taxon>
        <taxon>Heunggongvirae</taxon>
        <taxon>Uroviricota</taxon>
        <taxon>Caudoviricetes</taxon>
        <taxon>Peduoviridae</taxon>
        <taxon>Maltschvirus</taxon>
        <taxon>Maltschvirus maltsch</taxon>
    </lineage>
</organism>
<sequence>MATQKFMGKNQLVDRLAAQVGDKEFAIRLLQKNKQLRKDGKTLTTKGKKRDDMTAKERALDRASKRSNRPTEEYAYNPRTNRATLKK</sequence>
<evidence type="ECO:0000313" key="2">
    <source>
        <dbReference type="EMBL" id="CAB4180680.1"/>
    </source>
</evidence>
<accession>A0A6J5Q7D5</accession>
<feature type="region of interest" description="Disordered" evidence="1">
    <location>
        <begin position="38"/>
        <end position="87"/>
    </location>
</feature>
<reference evidence="2" key="1">
    <citation type="submission" date="2020-05" db="EMBL/GenBank/DDBJ databases">
        <authorList>
            <person name="Chiriac C."/>
            <person name="Salcher M."/>
            <person name="Ghai R."/>
            <person name="Kavagutti S V."/>
        </authorList>
    </citation>
    <scope>NUCLEOTIDE SEQUENCE</scope>
</reference>
<dbReference type="EMBL" id="LR797001">
    <property type="protein sequence ID" value="CAB4180680.1"/>
    <property type="molecule type" value="Genomic_DNA"/>
</dbReference>
<gene>
    <name evidence="2" type="ORF">UFOVP1043_82</name>
</gene>
<name>A0A6J5Q7D5_9CAUD</name>
<proteinExistence type="predicted"/>
<feature type="compositionally biased region" description="Basic and acidic residues" evidence="1">
    <location>
        <begin position="49"/>
        <end position="72"/>
    </location>
</feature>
<evidence type="ECO:0000256" key="1">
    <source>
        <dbReference type="SAM" id="MobiDB-lite"/>
    </source>
</evidence>
<feature type="compositionally biased region" description="Polar residues" evidence="1">
    <location>
        <begin position="78"/>
        <end position="87"/>
    </location>
</feature>